<dbReference type="KEGG" id="mmag:MMAD_14590"/>
<sequence length="482" mass="52902">MGSQTRNVILYELNEVPWSVVDFYVSRRPESHLAALVAEGQSLTTVIESDDLQPWRTWPTFHTSMYDHNSYDLGQDPASFRGEPLWDVAERAGLSVGLFGPLQSWPPRPFKSGGFFVPDTFAKDGKTYPSSLQRFQEFNLSMTSDNNFTSDAPLNVKTLLGTGVDLVKLGLTPKSAVTLASHLVSEQKDARYKSLRPSMQVLPSFDLFWRLYKKNQPRLSVFFTNHVASMMHRFWGDTMPGYTDANDYVADDVFGSFIIKAMDFADDQLGRIRRWLKKHPETVLVIAASMGQGPVESNFTDRGLFILDDHERLVSRLGLKPAELGRTMYPHVALVFDDEAAAQEALAPLESVTAEGGSPIFSRFRVEGKTVTFGIPLADEACDMSTRLEFTPIGATAPVTGTPGEVGLSFRPRVGGDNTGYHVPEGILVAVGGGLPPDASRREVDVLDVAPSLLVNVLGVESGPQMQGSPTLFSVHAAAQRG</sequence>
<gene>
    <name evidence="1" type="ORF">MMAD_14590</name>
</gene>
<dbReference type="SUPFAM" id="SSF53649">
    <property type="entry name" value="Alkaline phosphatase-like"/>
    <property type="match status" value="1"/>
</dbReference>
<dbReference type="RefSeq" id="WP_163734554.1">
    <property type="nucleotide sequence ID" value="NZ_AP022610.1"/>
</dbReference>
<accession>A0A7I7XC38</accession>
<reference evidence="1 2" key="1">
    <citation type="journal article" date="2019" name="Emerg. Microbes Infect.">
        <title>Comprehensive subspecies identification of 175 nontuberculous mycobacteria species based on 7547 genomic profiles.</title>
        <authorList>
            <person name="Matsumoto Y."/>
            <person name="Kinjo T."/>
            <person name="Motooka D."/>
            <person name="Nabeya D."/>
            <person name="Jung N."/>
            <person name="Uechi K."/>
            <person name="Horii T."/>
            <person name="Iida T."/>
            <person name="Fujita J."/>
            <person name="Nakamura S."/>
        </authorList>
    </citation>
    <scope>NUCLEOTIDE SEQUENCE [LARGE SCALE GENOMIC DNA]</scope>
    <source>
        <strain evidence="1 2">JCM 13574</strain>
    </source>
</reference>
<protein>
    <recommendedName>
        <fullName evidence="3">Phosphodiesterase</fullName>
    </recommendedName>
</protein>
<evidence type="ECO:0008006" key="3">
    <source>
        <dbReference type="Google" id="ProtNLM"/>
    </source>
</evidence>
<evidence type="ECO:0000313" key="2">
    <source>
        <dbReference type="Proteomes" id="UP000466517"/>
    </source>
</evidence>
<dbReference type="AlphaFoldDB" id="A0A7I7XC38"/>
<dbReference type="Proteomes" id="UP000466517">
    <property type="component" value="Chromosome"/>
</dbReference>
<evidence type="ECO:0000313" key="1">
    <source>
        <dbReference type="EMBL" id="BBZ27164.1"/>
    </source>
</evidence>
<dbReference type="EMBL" id="AP022610">
    <property type="protein sequence ID" value="BBZ27164.1"/>
    <property type="molecule type" value="Genomic_DNA"/>
</dbReference>
<dbReference type="Gene3D" id="3.40.720.10">
    <property type="entry name" value="Alkaline Phosphatase, subunit A"/>
    <property type="match status" value="1"/>
</dbReference>
<dbReference type="InterPro" id="IPR017850">
    <property type="entry name" value="Alkaline_phosphatase_core_sf"/>
</dbReference>
<keyword evidence="2" id="KW-1185">Reference proteome</keyword>
<name>A0A7I7XC38_9MYCO</name>
<organism evidence="1 2">
    <name type="scientific">Mycolicibacterium madagascariense</name>
    <dbReference type="NCBI Taxonomy" id="212765"/>
    <lineage>
        <taxon>Bacteria</taxon>
        <taxon>Bacillati</taxon>
        <taxon>Actinomycetota</taxon>
        <taxon>Actinomycetes</taxon>
        <taxon>Mycobacteriales</taxon>
        <taxon>Mycobacteriaceae</taxon>
        <taxon>Mycolicibacterium</taxon>
    </lineage>
</organism>
<proteinExistence type="predicted"/>